<dbReference type="PANTHER" id="PTHR30328">
    <property type="entry name" value="TRANSCRIPTIONAL REPRESSOR"/>
    <property type="match status" value="1"/>
</dbReference>
<dbReference type="Proteomes" id="UP000284841">
    <property type="component" value="Unassembled WGS sequence"/>
</dbReference>
<evidence type="ECO:0000313" key="4">
    <source>
        <dbReference type="EMBL" id="RHJ84598.1"/>
    </source>
</evidence>
<dbReference type="InterPro" id="IPR050109">
    <property type="entry name" value="HTH-type_TetR-like_transc_reg"/>
</dbReference>
<keyword evidence="5" id="KW-1185">Reference proteome</keyword>
<dbReference type="InterPro" id="IPR001647">
    <property type="entry name" value="HTH_TetR"/>
</dbReference>
<dbReference type="AlphaFoldDB" id="A0A415DW16"/>
<dbReference type="GO" id="GO:0003677">
    <property type="term" value="F:DNA binding"/>
    <property type="evidence" value="ECO:0007669"/>
    <property type="project" value="UniProtKB-UniRule"/>
</dbReference>
<gene>
    <name evidence="4" type="ORF">DW099_16620</name>
</gene>
<dbReference type="SUPFAM" id="SSF46689">
    <property type="entry name" value="Homeodomain-like"/>
    <property type="match status" value="1"/>
</dbReference>
<dbReference type="PROSITE" id="PS50977">
    <property type="entry name" value="HTH_TETR_2"/>
    <property type="match status" value="1"/>
</dbReference>
<protein>
    <submittedName>
        <fullName evidence="4">TetR/AcrR family transcriptional regulator</fullName>
    </submittedName>
</protein>
<dbReference type="GO" id="GO:0006355">
    <property type="term" value="P:regulation of DNA-templated transcription"/>
    <property type="evidence" value="ECO:0007669"/>
    <property type="project" value="UniProtKB-ARBA"/>
</dbReference>
<keyword evidence="1 2" id="KW-0238">DNA-binding</keyword>
<reference evidence="4 5" key="1">
    <citation type="submission" date="2018-08" db="EMBL/GenBank/DDBJ databases">
        <title>A genome reference for cultivated species of the human gut microbiota.</title>
        <authorList>
            <person name="Zou Y."/>
            <person name="Xue W."/>
            <person name="Luo G."/>
        </authorList>
    </citation>
    <scope>NUCLEOTIDE SEQUENCE [LARGE SCALE GENOMIC DNA]</scope>
    <source>
        <strain evidence="4 5">AM07-24</strain>
    </source>
</reference>
<comment type="caution">
    <text evidence="4">The sequence shown here is derived from an EMBL/GenBank/DDBJ whole genome shotgun (WGS) entry which is preliminary data.</text>
</comment>
<evidence type="ECO:0000259" key="3">
    <source>
        <dbReference type="PROSITE" id="PS50977"/>
    </source>
</evidence>
<name>A0A415DW16_9FIRM</name>
<feature type="domain" description="HTH tetR-type" evidence="3">
    <location>
        <begin position="11"/>
        <end position="73"/>
    </location>
</feature>
<evidence type="ECO:0000313" key="5">
    <source>
        <dbReference type="Proteomes" id="UP000284841"/>
    </source>
</evidence>
<feature type="DNA-binding region" description="H-T-H motif" evidence="2">
    <location>
        <begin position="36"/>
        <end position="55"/>
    </location>
</feature>
<dbReference type="Gene3D" id="1.10.357.10">
    <property type="entry name" value="Tetracycline Repressor, domain 2"/>
    <property type="match status" value="1"/>
</dbReference>
<dbReference type="Pfam" id="PF00440">
    <property type="entry name" value="TetR_N"/>
    <property type="match status" value="1"/>
</dbReference>
<sequence length="205" mass="23685">MPKKTFLKLTPEKQQRILNAAADEFIEYKDQYEKSSVNRIADRAGISVGSIYKYFYDKDDLFFCVFNSNKAQPQTLAESDTLYDYSKKEIGLDLEASQVGNDLANIIFQNTSLFQGLVFSDTATPDYLEKLKDYLAKDQKRGILKDGIDLEVAAYLYSTIEFNAYQYCIAHDLDFSKDTEILRKMTDMFFFGIYRDDAEAKIKKE</sequence>
<dbReference type="PANTHER" id="PTHR30328:SF54">
    <property type="entry name" value="HTH-TYPE TRANSCRIPTIONAL REPRESSOR SCO4008"/>
    <property type="match status" value="1"/>
</dbReference>
<dbReference type="EMBL" id="QRMS01000006">
    <property type="protein sequence ID" value="RHJ84598.1"/>
    <property type="molecule type" value="Genomic_DNA"/>
</dbReference>
<accession>A0A415DW16</accession>
<dbReference type="OrthoDB" id="9785164at2"/>
<proteinExistence type="predicted"/>
<dbReference type="RefSeq" id="WP_118336422.1">
    <property type="nucleotide sequence ID" value="NZ_AP025567.1"/>
</dbReference>
<dbReference type="InterPro" id="IPR009057">
    <property type="entry name" value="Homeodomain-like_sf"/>
</dbReference>
<evidence type="ECO:0000256" key="2">
    <source>
        <dbReference type="PROSITE-ProRule" id="PRU00335"/>
    </source>
</evidence>
<evidence type="ECO:0000256" key="1">
    <source>
        <dbReference type="ARBA" id="ARBA00023125"/>
    </source>
</evidence>
<organism evidence="4 5">
    <name type="scientific">Emergencia timonensis</name>
    <dbReference type="NCBI Taxonomy" id="1776384"/>
    <lineage>
        <taxon>Bacteria</taxon>
        <taxon>Bacillati</taxon>
        <taxon>Bacillota</taxon>
        <taxon>Clostridia</taxon>
        <taxon>Peptostreptococcales</taxon>
        <taxon>Anaerovoracaceae</taxon>
        <taxon>Emergencia</taxon>
    </lineage>
</organism>